<dbReference type="KEGG" id="tpsc:RBB77_21015"/>
<dbReference type="RefSeq" id="WP_353063713.1">
    <property type="nucleotide sequence ID" value="NZ_CP132942.1"/>
</dbReference>
<protein>
    <recommendedName>
        <fullName evidence="2">Secreted protein</fullName>
    </recommendedName>
</protein>
<reference evidence="1" key="2">
    <citation type="journal article" date="2024" name="Environ. Microbiol.">
        <title>Genome analysis and description of Tunturibacter gen. nov. expands the diversity of Terriglobia in tundra soils.</title>
        <authorList>
            <person name="Messyasz A."/>
            <person name="Mannisto M.K."/>
            <person name="Kerkhof L.J."/>
            <person name="Haggblom M.M."/>
        </authorList>
    </citation>
    <scope>NUCLEOTIDE SEQUENCE</scope>
    <source>
        <strain evidence="1">X5P6</strain>
    </source>
</reference>
<evidence type="ECO:0000313" key="1">
    <source>
        <dbReference type="EMBL" id="XCB32875.1"/>
    </source>
</evidence>
<sequence>MWCVALFFLAGDSGVFAGCFSKKACLDVVFWWRERGGMRGKRGVLAVTFSVVKNAPDLGIYFSGFQFWSETLRERRERWRVSLLLY</sequence>
<dbReference type="EMBL" id="CP132942">
    <property type="protein sequence ID" value="XCB32875.1"/>
    <property type="molecule type" value="Genomic_DNA"/>
</dbReference>
<dbReference type="AlphaFoldDB" id="A0AAU7ZPL3"/>
<accession>A0AAU7ZPL3</accession>
<gene>
    <name evidence="1" type="ORF">RBB77_21015</name>
</gene>
<name>A0AAU7ZPL3_9BACT</name>
<reference evidence="1" key="1">
    <citation type="submission" date="2023-08" db="EMBL/GenBank/DDBJ databases">
        <authorList>
            <person name="Messyasz A."/>
            <person name="Mannisto M.K."/>
            <person name="Kerkhof L.J."/>
            <person name="Haggblom M."/>
        </authorList>
    </citation>
    <scope>NUCLEOTIDE SEQUENCE</scope>
    <source>
        <strain evidence="1">X5P6</strain>
    </source>
</reference>
<proteinExistence type="predicted"/>
<organism evidence="1">
    <name type="scientific">Tunturiibacter psychrotolerans</name>
    <dbReference type="NCBI Taxonomy" id="3069686"/>
    <lineage>
        <taxon>Bacteria</taxon>
        <taxon>Pseudomonadati</taxon>
        <taxon>Acidobacteriota</taxon>
        <taxon>Terriglobia</taxon>
        <taxon>Terriglobales</taxon>
        <taxon>Acidobacteriaceae</taxon>
        <taxon>Tunturiibacter</taxon>
    </lineage>
</organism>
<evidence type="ECO:0008006" key="2">
    <source>
        <dbReference type="Google" id="ProtNLM"/>
    </source>
</evidence>